<reference evidence="2" key="1">
    <citation type="submission" date="2022-11" db="EMBL/GenBank/DDBJ databases">
        <authorList>
            <person name="Petersen C."/>
        </authorList>
    </citation>
    <scope>NUCLEOTIDE SEQUENCE</scope>
    <source>
        <strain evidence="2">IBT 26290</strain>
    </source>
</reference>
<organism evidence="2 3">
    <name type="scientific">Penicillium canariense</name>
    <dbReference type="NCBI Taxonomy" id="189055"/>
    <lineage>
        <taxon>Eukaryota</taxon>
        <taxon>Fungi</taxon>
        <taxon>Dikarya</taxon>
        <taxon>Ascomycota</taxon>
        <taxon>Pezizomycotina</taxon>
        <taxon>Eurotiomycetes</taxon>
        <taxon>Eurotiomycetidae</taxon>
        <taxon>Eurotiales</taxon>
        <taxon>Aspergillaceae</taxon>
        <taxon>Penicillium</taxon>
    </lineage>
</organism>
<sequence length="91" mass="10030">MVWTMSTSAKQQAVAEGQEDIWDKDVDVDKDQSMPSGTQSSYPNSTQNTDDDMEGMNVSNMFKSDRLRHANPQSANQHSEGPSEGYLTEGA</sequence>
<dbReference type="EMBL" id="JAPQKN010000002">
    <property type="protein sequence ID" value="KAJ5168022.1"/>
    <property type="molecule type" value="Genomic_DNA"/>
</dbReference>
<feature type="compositionally biased region" description="Polar residues" evidence="1">
    <location>
        <begin position="71"/>
        <end position="80"/>
    </location>
</feature>
<evidence type="ECO:0000313" key="2">
    <source>
        <dbReference type="EMBL" id="KAJ5168022.1"/>
    </source>
</evidence>
<reference evidence="2" key="2">
    <citation type="journal article" date="2023" name="IMA Fungus">
        <title>Comparative genomic study of the Penicillium genus elucidates a diverse pangenome and 15 lateral gene transfer events.</title>
        <authorList>
            <person name="Petersen C."/>
            <person name="Sorensen T."/>
            <person name="Nielsen M.R."/>
            <person name="Sondergaard T.E."/>
            <person name="Sorensen J.L."/>
            <person name="Fitzpatrick D.A."/>
            <person name="Frisvad J.C."/>
            <person name="Nielsen K.L."/>
        </authorList>
    </citation>
    <scope>NUCLEOTIDE SEQUENCE</scope>
    <source>
        <strain evidence="2">IBT 26290</strain>
    </source>
</reference>
<gene>
    <name evidence="2" type="ORF">N7482_003616</name>
</gene>
<proteinExistence type="predicted"/>
<comment type="caution">
    <text evidence="2">The sequence shown here is derived from an EMBL/GenBank/DDBJ whole genome shotgun (WGS) entry which is preliminary data.</text>
</comment>
<evidence type="ECO:0000313" key="3">
    <source>
        <dbReference type="Proteomes" id="UP001149163"/>
    </source>
</evidence>
<feature type="compositionally biased region" description="Polar residues" evidence="1">
    <location>
        <begin position="33"/>
        <end position="48"/>
    </location>
</feature>
<keyword evidence="3" id="KW-1185">Reference proteome</keyword>
<dbReference type="OrthoDB" id="4357148at2759"/>
<dbReference type="AlphaFoldDB" id="A0A9W9I8W2"/>
<dbReference type="GeneID" id="81424917"/>
<feature type="compositionally biased region" description="Basic and acidic residues" evidence="1">
    <location>
        <begin position="21"/>
        <end position="32"/>
    </location>
</feature>
<dbReference type="Proteomes" id="UP001149163">
    <property type="component" value="Unassembled WGS sequence"/>
</dbReference>
<dbReference type="RefSeq" id="XP_056544483.1">
    <property type="nucleotide sequence ID" value="XM_056685741.1"/>
</dbReference>
<evidence type="ECO:0000256" key="1">
    <source>
        <dbReference type="SAM" id="MobiDB-lite"/>
    </source>
</evidence>
<name>A0A9W9I8W2_9EURO</name>
<accession>A0A9W9I8W2</accession>
<protein>
    <submittedName>
        <fullName evidence="2">Uncharacterized protein</fullName>
    </submittedName>
</protein>
<feature type="compositionally biased region" description="Polar residues" evidence="1">
    <location>
        <begin position="1"/>
        <end position="11"/>
    </location>
</feature>
<feature type="region of interest" description="Disordered" evidence="1">
    <location>
        <begin position="1"/>
        <end position="91"/>
    </location>
</feature>